<dbReference type="InterPro" id="IPR009057">
    <property type="entry name" value="Homeodomain-like_sf"/>
</dbReference>
<dbReference type="Gene3D" id="1.10.357.10">
    <property type="entry name" value="Tetracycline Repressor, domain 2"/>
    <property type="match status" value="1"/>
</dbReference>
<evidence type="ECO:0000256" key="1">
    <source>
        <dbReference type="ARBA" id="ARBA00023015"/>
    </source>
</evidence>
<evidence type="ECO:0000313" key="7">
    <source>
        <dbReference type="Proteomes" id="UP001223802"/>
    </source>
</evidence>
<organism evidence="6 7">
    <name type="scientific">Oceanimonas pelagia</name>
    <dbReference type="NCBI Taxonomy" id="3028314"/>
    <lineage>
        <taxon>Bacteria</taxon>
        <taxon>Pseudomonadati</taxon>
        <taxon>Pseudomonadota</taxon>
        <taxon>Gammaproteobacteria</taxon>
        <taxon>Aeromonadales</taxon>
        <taxon>Aeromonadaceae</taxon>
        <taxon>Oceanimonas</taxon>
    </lineage>
</organism>
<reference evidence="6 7" key="1">
    <citation type="submission" date="2023-02" db="EMBL/GenBank/DDBJ databases">
        <title>Complete genome sequence of a novel bacterium Oceanimonas sp. NTOU-MSR1 isolated from marine coast sediment.</title>
        <authorList>
            <person name="Yang H.-T."/>
            <person name="Chen Y.-L."/>
            <person name="Ho Y.-N."/>
        </authorList>
    </citation>
    <scope>NUCLEOTIDE SEQUENCE [LARGE SCALE GENOMIC DNA]</scope>
    <source>
        <strain evidence="6 7">NTOU-MSR1</strain>
    </source>
</reference>
<dbReference type="SUPFAM" id="SSF48498">
    <property type="entry name" value="Tetracyclin repressor-like, C-terminal domain"/>
    <property type="match status" value="1"/>
</dbReference>
<dbReference type="AlphaFoldDB" id="A0AA50KMU1"/>
<dbReference type="PANTHER" id="PTHR47506:SF10">
    <property type="entry name" value="TRANSCRIPTIONAL REGULATORY PROTEIN"/>
    <property type="match status" value="1"/>
</dbReference>
<dbReference type="KEGG" id="ope:PU634_16755"/>
<dbReference type="InterPro" id="IPR011075">
    <property type="entry name" value="TetR_C"/>
</dbReference>
<sequence length="203" mass="22199">MVSQAKYDRAQAIRQATELFWARGFHATSMRTIQAAIDMRPGSIYASFGSKEGLFQEALTHYACSSRARLAACVDKAPSPLEGLRGFVIEVVIECRETAPSGMCMLVKTIAELTSEHADLLALARQLLKEMEAAFAGVLRQAQVEGEIDAAKSPEHMARYLQMQLMGLRAYARANEGDELIRAMIDDVFANLRSAPQASSSPA</sequence>
<dbReference type="RefSeq" id="WP_306761972.1">
    <property type="nucleotide sequence ID" value="NZ_CP118224.1"/>
</dbReference>
<dbReference type="PANTHER" id="PTHR47506">
    <property type="entry name" value="TRANSCRIPTIONAL REGULATORY PROTEIN"/>
    <property type="match status" value="1"/>
</dbReference>
<dbReference type="Proteomes" id="UP001223802">
    <property type="component" value="Chromosome"/>
</dbReference>
<accession>A0AA50KMU1</accession>
<keyword evidence="7" id="KW-1185">Reference proteome</keyword>
<feature type="DNA-binding region" description="H-T-H motif" evidence="4">
    <location>
        <begin position="29"/>
        <end position="48"/>
    </location>
</feature>
<gene>
    <name evidence="6" type="ORF">PU634_16755</name>
</gene>
<evidence type="ECO:0000256" key="4">
    <source>
        <dbReference type="PROSITE-ProRule" id="PRU00335"/>
    </source>
</evidence>
<evidence type="ECO:0000313" key="6">
    <source>
        <dbReference type="EMBL" id="WMC10695.1"/>
    </source>
</evidence>
<protein>
    <submittedName>
        <fullName evidence="6">TetR/AcrR family transcriptional regulator</fullName>
    </submittedName>
</protein>
<evidence type="ECO:0000259" key="5">
    <source>
        <dbReference type="PROSITE" id="PS50977"/>
    </source>
</evidence>
<evidence type="ECO:0000256" key="2">
    <source>
        <dbReference type="ARBA" id="ARBA00023125"/>
    </source>
</evidence>
<dbReference type="InterPro" id="IPR036271">
    <property type="entry name" value="Tet_transcr_reg_TetR-rel_C_sf"/>
</dbReference>
<name>A0AA50KMU1_9GAMM</name>
<feature type="domain" description="HTH tetR-type" evidence="5">
    <location>
        <begin position="6"/>
        <end position="66"/>
    </location>
</feature>
<dbReference type="Gene3D" id="1.10.10.60">
    <property type="entry name" value="Homeodomain-like"/>
    <property type="match status" value="1"/>
</dbReference>
<dbReference type="SUPFAM" id="SSF46689">
    <property type="entry name" value="Homeodomain-like"/>
    <property type="match status" value="1"/>
</dbReference>
<dbReference type="EMBL" id="CP118224">
    <property type="protein sequence ID" value="WMC10695.1"/>
    <property type="molecule type" value="Genomic_DNA"/>
</dbReference>
<proteinExistence type="predicted"/>
<keyword evidence="2 4" id="KW-0238">DNA-binding</keyword>
<dbReference type="GO" id="GO:0003677">
    <property type="term" value="F:DNA binding"/>
    <property type="evidence" value="ECO:0007669"/>
    <property type="project" value="UniProtKB-UniRule"/>
</dbReference>
<dbReference type="PROSITE" id="PS50977">
    <property type="entry name" value="HTH_TETR_2"/>
    <property type="match status" value="1"/>
</dbReference>
<keyword evidence="3" id="KW-0804">Transcription</keyword>
<keyword evidence="1" id="KW-0805">Transcription regulation</keyword>
<evidence type="ECO:0000256" key="3">
    <source>
        <dbReference type="ARBA" id="ARBA00023163"/>
    </source>
</evidence>
<dbReference type="Pfam" id="PF16925">
    <property type="entry name" value="TetR_C_13"/>
    <property type="match status" value="1"/>
</dbReference>
<dbReference type="Pfam" id="PF00440">
    <property type="entry name" value="TetR_N"/>
    <property type="match status" value="1"/>
</dbReference>
<dbReference type="InterPro" id="IPR001647">
    <property type="entry name" value="HTH_TetR"/>
</dbReference>